<proteinExistence type="predicted"/>
<feature type="chain" id="PRO_5007492912" description="Lipoprotein" evidence="2">
    <location>
        <begin position="28"/>
        <end position="190"/>
    </location>
</feature>
<evidence type="ECO:0000256" key="1">
    <source>
        <dbReference type="SAM" id="MobiDB-lite"/>
    </source>
</evidence>
<dbReference type="RefSeq" id="WP_051789829.1">
    <property type="nucleotide sequence ID" value="NZ_CP013251.1"/>
</dbReference>
<dbReference type="KEGG" id="emp:EZMO1_0973"/>
<feature type="region of interest" description="Disordered" evidence="1">
    <location>
        <begin position="22"/>
        <end position="45"/>
    </location>
</feature>
<dbReference type="Proteomes" id="UP000071065">
    <property type="component" value="Chromosome"/>
</dbReference>
<reference evidence="3 4" key="1">
    <citation type="journal article" date="2016" name="Front. Microbiol.">
        <title>Genomic Insight into the Host-Endosymbiont Relationship of Endozoicomonas montiporae CL-33(T) with its Coral Host.</title>
        <authorList>
            <person name="Ding J.-Y."/>
            <person name="Shiu J.-H."/>
            <person name="Chen W.-M."/>
            <person name="Chiang Y.-R."/>
            <person name="Tang S.-L."/>
        </authorList>
    </citation>
    <scope>NUCLEOTIDE SEQUENCE [LARGE SCALE GENOMIC DNA]</scope>
    <source>
        <strain evidence="3 4">CL-33</strain>
    </source>
</reference>
<accession>A0A142B8W1</accession>
<organism evidence="3 4">
    <name type="scientific">Endozoicomonas montiporae CL-33</name>
    <dbReference type="NCBI Taxonomy" id="570277"/>
    <lineage>
        <taxon>Bacteria</taxon>
        <taxon>Pseudomonadati</taxon>
        <taxon>Pseudomonadota</taxon>
        <taxon>Gammaproteobacteria</taxon>
        <taxon>Oceanospirillales</taxon>
        <taxon>Endozoicomonadaceae</taxon>
        <taxon>Endozoicomonas</taxon>
    </lineage>
</organism>
<feature type="signal peptide" evidence="2">
    <location>
        <begin position="1"/>
        <end position="27"/>
    </location>
</feature>
<evidence type="ECO:0000256" key="2">
    <source>
        <dbReference type="SAM" id="SignalP"/>
    </source>
</evidence>
<evidence type="ECO:0008006" key="5">
    <source>
        <dbReference type="Google" id="ProtNLM"/>
    </source>
</evidence>
<dbReference type="InterPro" id="IPR021727">
    <property type="entry name" value="DUF3299"/>
</dbReference>
<sequence length="190" mass="21122">MKQGLLILTLALSATLSATLSVSESQARPVDTNKQPVPEKLAKAESKAEVRELDWRDLMPEPDPKVVEDYQKGKMDRDAVIAYLEKLGNTAVDKLDKTYGKMPGFLVPLNMDKNQNATELLLVPSAGACIHVPPPPPNQTIYIKYDKGIKVTEAGYTPYWVTGTLRVEKNTSEYTDTLYSIEVESIKGYF</sequence>
<dbReference type="STRING" id="570277.EZMO1_0973"/>
<dbReference type="Gene3D" id="2.40.50.870">
    <property type="entry name" value="Protein of unknown function (DUF3299)"/>
    <property type="match status" value="1"/>
</dbReference>
<dbReference type="Pfam" id="PF11736">
    <property type="entry name" value="DUF3299"/>
    <property type="match status" value="1"/>
</dbReference>
<name>A0A142B8W1_9GAMM</name>
<evidence type="ECO:0000313" key="4">
    <source>
        <dbReference type="Proteomes" id="UP000071065"/>
    </source>
</evidence>
<keyword evidence="2" id="KW-0732">Signal</keyword>
<dbReference type="OrthoDB" id="9784998at2"/>
<gene>
    <name evidence="3" type="ORF">EZMO1_0973</name>
</gene>
<evidence type="ECO:0000313" key="3">
    <source>
        <dbReference type="EMBL" id="AMO55187.1"/>
    </source>
</evidence>
<dbReference type="EMBL" id="CP013251">
    <property type="protein sequence ID" value="AMO55187.1"/>
    <property type="molecule type" value="Genomic_DNA"/>
</dbReference>
<dbReference type="AlphaFoldDB" id="A0A142B8W1"/>
<dbReference type="PATRIC" id="fig|570277.3.peg.1061"/>
<protein>
    <recommendedName>
        <fullName evidence="5">Lipoprotein</fullName>
    </recommendedName>
</protein>